<dbReference type="SUPFAM" id="SSF49842">
    <property type="entry name" value="TNF-like"/>
    <property type="match status" value="2"/>
</dbReference>
<sequence>MSNDYIQSKLNQSDLYAKEIQIDETNGLILELQKVIYDIKGRVNSLETEVVNLRHDHNEQQELIGQLKTEIDIQGKSFNREINEETNSSTTNSGFDTSDTSVASDVNKANAVPLHPLPRSRRAVANVAFSAYLTHTISHLTNTAVRFDKVLLNDGNGYNAFTGAFTAPLSGVYIFSFHFDSDTLSFLQLAINGVNQVDAVANRHVISDPNVRKAQSMGGNTCIVHVDHGQAVQVRVYEIPDAEVSSSDTFRLSTFSGVLLLPCKQIVIQLIYTARLQYKQIVIQLIYTARLPYKQTVIHARLTALLPTSWKFQLYAKEIQIDETNGLIIELQKVIYDIKGRVNSLETEVVNLRHENNEQQELIGQLRNEIDIQGKSLNREIKEETNPSITNSGFNTSDASVPSDVNIANVFPLHPLPRSRRAVANIAFSAYLTHTQSHQTNTAVRFDKVLLNDGNGYNAFTGAFTAPLSGVYMFSFHFDSHTLSFLQLAINGVNQVDAVANRHVLNDFNDRKAQSMGGNTCIVHVDHGQAVQVRVYEIPDAEVASSNTFRLSTFSGVLLY</sequence>
<evidence type="ECO:0000256" key="1">
    <source>
        <dbReference type="ARBA" id="ARBA00004613"/>
    </source>
</evidence>
<keyword evidence="7" id="KW-1185">Reference proteome</keyword>
<dbReference type="PRINTS" id="PR00007">
    <property type="entry name" value="COMPLEMNTC1Q"/>
</dbReference>
<dbReference type="InterPro" id="IPR008983">
    <property type="entry name" value="Tumour_necrosis_fac-like_dom"/>
</dbReference>
<keyword evidence="4" id="KW-0175">Coiled coil</keyword>
<dbReference type="Pfam" id="PF00386">
    <property type="entry name" value="C1q"/>
    <property type="match status" value="2"/>
</dbReference>
<feature type="coiled-coil region" evidence="4">
    <location>
        <begin position="342"/>
        <end position="369"/>
    </location>
</feature>
<dbReference type="SMART" id="SM00110">
    <property type="entry name" value="C1Q"/>
    <property type="match status" value="2"/>
</dbReference>
<evidence type="ECO:0000313" key="6">
    <source>
        <dbReference type="EMBL" id="WAQ99247.1"/>
    </source>
</evidence>
<feature type="domain" description="C1q" evidence="5">
    <location>
        <begin position="122"/>
        <end position="266"/>
    </location>
</feature>
<dbReference type="EMBL" id="CP111014">
    <property type="protein sequence ID" value="WAQ99247.1"/>
    <property type="molecule type" value="Genomic_DNA"/>
</dbReference>
<evidence type="ECO:0000256" key="4">
    <source>
        <dbReference type="SAM" id="Coils"/>
    </source>
</evidence>
<dbReference type="InterPro" id="IPR050822">
    <property type="entry name" value="Cerebellin_Synaptic_Org"/>
</dbReference>
<feature type="domain" description="C1q" evidence="5">
    <location>
        <begin position="421"/>
        <end position="560"/>
    </location>
</feature>
<evidence type="ECO:0000256" key="2">
    <source>
        <dbReference type="ARBA" id="ARBA00022525"/>
    </source>
</evidence>
<organism evidence="6 7">
    <name type="scientific">Mya arenaria</name>
    <name type="common">Soft-shell clam</name>
    <dbReference type="NCBI Taxonomy" id="6604"/>
    <lineage>
        <taxon>Eukaryota</taxon>
        <taxon>Metazoa</taxon>
        <taxon>Spiralia</taxon>
        <taxon>Lophotrochozoa</taxon>
        <taxon>Mollusca</taxon>
        <taxon>Bivalvia</taxon>
        <taxon>Autobranchia</taxon>
        <taxon>Heteroconchia</taxon>
        <taxon>Euheterodonta</taxon>
        <taxon>Imparidentia</taxon>
        <taxon>Neoheterodontei</taxon>
        <taxon>Myida</taxon>
        <taxon>Myoidea</taxon>
        <taxon>Myidae</taxon>
        <taxon>Mya</taxon>
    </lineage>
</organism>
<comment type="subcellular location">
    <subcellularLocation>
        <location evidence="1">Secreted</location>
    </subcellularLocation>
</comment>
<name>A0ABY7DNI0_MYAAR</name>
<dbReference type="Proteomes" id="UP001164746">
    <property type="component" value="Chromosome 3"/>
</dbReference>
<accession>A0ABY7DNI0</accession>
<dbReference type="PANTHER" id="PTHR22923:SF116">
    <property type="entry name" value="C1Q DOMAIN-CONTAINING PROTEIN"/>
    <property type="match status" value="1"/>
</dbReference>
<evidence type="ECO:0000259" key="5">
    <source>
        <dbReference type="PROSITE" id="PS50871"/>
    </source>
</evidence>
<protein>
    <submittedName>
        <fullName evidence="6">C1QL4-like protein</fullName>
    </submittedName>
</protein>
<evidence type="ECO:0000256" key="3">
    <source>
        <dbReference type="ARBA" id="ARBA00022729"/>
    </source>
</evidence>
<dbReference type="PROSITE" id="PS50871">
    <property type="entry name" value="C1Q"/>
    <property type="match status" value="2"/>
</dbReference>
<proteinExistence type="predicted"/>
<reference evidence="6" key="1">
    <citation type="submission" date="2022-11" db="EMBL/GenBank/DDBJ databases">
        <title>Centuries of genome instability and evolution in soft-shell clam transmissible cancer (bioRxiv).</title>
        <authorList>
            <person name="Hart S.F.M."/>
            <person name="Yonemitsu M.A."/>
            <person name="Giersch R.M."/>
            <person name="Beal B.F."/>
            <person name="Arriagada G."/>
            <person name="Davis B.W."/>
            <person name="Ostrander E.A."/>
            <person name="Goff S.P."/>
            <person name="Metzger M.J."/>
        </authorList>
    </citation>
    <scope>NUCLEOTIDE SEQUENCE</scope>
    <source>
        <strain evidence="6">MELC-2E11</strain>
        <tissue evidence="6">Siphon/mantle</tissue>
    </source>
</reference>
<dbReference type="InterPro" id="IPR001073">
    <property type="entry name" value="C1q_dom"/>
</dbReference>
<dbReference type="PANTHER" id="PTHR22923">
    <property type="entry name" value="CEREBELLIN-RELATED"/>
    <property type="match status" value="1"/>
</dbReference>
<dbReference type="Gene3D" id="2.60.120.40">
    <property type="match status" value="2"/>
</dbReference>
<keyword evidence="2" id="KW-0964">Secreted</keyword>
<evidence type="ECO:0000313" key="7">
    <source>
        <dbReference type="Proteomes" id="UP001164746"/>
    </source>
</evidence>
<keyword evidence="3" id="KW-0732">Signal</keyword>
<gene>
    <name evidence="6" type="ORF">MAR_023620</name>
</gene>